<feature type="chain" id="PRO_5043328551" evidence="4">
    <location>
        <begin position="19"/>
        <end position="369"/>
    </location>
</feature>
<dbReference type="PANTHER" id="PTHR11474:SF126">
    <property type="entry name" value="TYROSINASE-LIKE PROTEIN TYR-1-RELATED"/>
    <property type="match status" value="1"/>
</dbReference>
<dbReference type="PRINTS" id="PR00092">
    <property type="entry name" value="TYROSINASE"/>
</dbReference>
<protein>
    <submittedName>
        <fullName evidence="6">Tyrosinase</fullName>
    </submittedName>
</protein>
<evidence type="ECO:0000256" key="1">
    <source>
        <dbReference type="ARBA" id="ARBA00022723"/>
    </source>
</evidence>
<evidence type="ECO:0000256" key="4">
    <source>
        <dbReference type="SAM" id="SignalP"/>
    </source>
</evidence>
<dbReference type="GO" id="GO:0016491">
    <property type="term" value="F:oxidoreductase activity"/>
    <property type="evidence" value="ECO:0007669"/>
    <property type="project" value="InterPro"/>
</dbReference>
<proteinExistence type="predicted"/>
<dbReference type="InterPro" id="IPR008922">
    <property type="entry name" value="Di-copper_centre_dom_sf"/>
</dbReference>
<evidence type="ECO:0000313" key="7">
    <source>
        <dbReference type="Proteomes" id="UP001321760"/>
    </source>
</evidence>
<dbReference type="InterPro" id="IPR050316">
    <property type="entry name" value="Tyrosinase/Hemocyanin"/>
</dbReference>
<keyword evidence="1" id="KW-0479">Metal-binding</keyword>
<evidence type="ECO:0000313" key="6">
    <source>
        <dbReference type="EMBL" id="KAK4455300.1"/>
    </source>
</evidence>
<evidence type="ECO:0000256" key="3">
    <source>
        <dbReference type="SAM" id="MobiDB-lite"/>
    </source>
</evidence>
<keyword evidence="4" id="KW-0732">Signal</keyword>
<gene>
    <name evidence="6" type="ORF">QBC34DRAFT_489618</name>
</gene>
<dbReference type="EMBL" id="MU865914">
    <property type="protein sequence ID" value="KAK4455300.1"/>
    <property type="molecule type" value="Genomic_DNA"/>
</dbReference>
<dbReference type="AlphaFoldDB" id="A0AAV9H5N3"/>
<evidence type="ECO:0000256" key="2">
    <source>
        <dbReference type="ARBA" id="ARBA00023008"/>
    </source>
</evidence>
<feature type="signal peptide" evidence="4">
    <location>
        <begin position="1"/>
        <end position="18"/>
    </location>
</feature>
<dbReference type="Proteomes" id="UP001321760">
    <property type="component" value="Unassembled WGS sequence"/>
</dbReference>
<dbReference type="PROSITE" id="PS00498">
    <property type="entry name" value="TYROSINASE_2"/>
    <property type="match status" value="1"/>
</dbReference>
<feature type="compositionally biased region" description="Gly residues" evidence="3">
    <location>
        <begin position="28"/>
        <end position="38"/>
    </location>
</feature>
<reference evidence="6" key="1">
    <citation type="journal article" date="2023" name="Mol. Phylogenet. Evol.">
        <title>Genome-scale phylogeny and comparative genomics of the fungal order Sordariales.</title>
        <authorList>
            <person name="Hensen N."/>
            <person name="Bonometti L."/>
            <person name="Westerberg I."/>
            <person name="Brannstrom I.O."/>
            <person name="Guillou S."/>
            <person name="Cros-Aarteil S."/>
            <person name="Calhoun S."/>
            <person name="Haridas S."/>
            <person name="Kuo A."/>
            <person name="Mondo S."/>
            <person name="Pangilinan J."/>
            <person name="Riley R."/>
            <person name="LaButti K."/>
            <person name="Andreopoulos B."/>
            <person name="Lipzen A."/>
            <person name="Chen C."/>
            <person name="Yan M."/>
            <person name="Daum C."/>
            <person name="Ng V."/>
            <person name="Clum A."/>
            <person name="Steindorff A."/>
            <person name="Ohm R.A."/>
            <person name="Martin F."/>
            <person name="Silar P."/>
            <person name="Natvig D.O."/>
            <person name="Lalanne C."/>
            <person name="Gautier V."/>
            <person name="Ament-Velasquez S.L."/>
            <person name="Kruys A."/>
            <person name="Hutchinson M.I."/>
            <person name="Powell A.J."/>
            <person name="Barry K."/>
            <person name="Miller A.N."/>
            <person name="Grigoriev I.V."/>
            <person name="Debuchy R."/>
            <person name="Gladieux P."/>
            <person name="Hiltunen Thoren M."/>
            <person name="Johannesson H."/>
        </authorList>
    </citation>
    <scope>NUCLEOTIDE SEQUENCE</scope>
    <source>
        <strain evidence="6">PSN243</strain>
    </source>
</reference>
<feature type="region of interest" description="Disordered" evidence="3">
    <location>
        <begin position="24"/>
        <end position="51"/>
    </location>
</feature>
<sequence>MLLTNCLATLAVFASAAAAVATPSLKGRQGGGNNGNNGNGQCKPDQPKMKRKAWHTLSKQEKKSYIDAELCLMNKPATLGLPGATNRFEELQSIHQVQGAIIHNVGGFLPYHRYYIYAHEKLLRDECGYKGMQPWWDETLDAGSYSTSVVLDPVTGFGGDGSGPNGCITTGPFASFVNNIGPGYWFGPNCINRYINDSVSVMAGQGYIDFCKAKQTFAEFWPCFERCPHRSGHGAIGGKLLDAVASPGDPLFYLHHAWLDKLWWDWQQLNLPVRLTEINGINVSPPRGSPPFPGSVSPDFPEVAPAPWSFPPSASLNPDLASPYQQPAGDPGNQTTLNHVLNMGGIVPNVTIADVMDIRGILSVIKHQV</sequence>
<keyword evidence="2" id="KW-0186">Copper</keyword>
<accession>A0AAV9H5N3</accession>
<name>A0AAV9H5N3_9PEZI</name>
<organism evidence="6 7">
    <name type="scientific">Podospora aff. communis PSN243</name>
    <dbReference type="NCBI Taxonomy" id="3040156"/>
    <lineage>
        <taxon>Eukaryota</taxon>
        <taxon>Fungi</taxon>
        <taxon>Dikarya</taxon>
        <taxon>Ascomycota</taxon>
        <taxon>Pezizomycotina</taxon>
        <taxon>Sordariomycetes</taxon>
        <taxon>Sordariomycetidae</taxon>
        <taxon>Sordariales</taxon>
        <taxon>Podosporaceae</taxon>
        <taxon>Podospora</taxon>
    </lineage>
</organism>
<reference evidence="6" key="2">
    <citation type="submission" date="2023-05" db="EMBL/GenBank/DDBJ databases">
        <authorList>
            <consortium name="Lawrence Berkeley National Laboratory"/>
            <person name="Steindorff A."/>
            <person name="Hensen N."/>
            <person name="Bonometti L."/>
            <person name="Westerberg I."/>
            <person name="Brannstrom I.O."/>
            <person name="Guillou S."/>
            <person name="Cros-Aarteil S."/>
            <person name="Calhoun S."/>
            <person name="Haridas S."/>
            <person name="Kuo A."/>
            <person name="Mondo S."/>
            <person name="Pangilinan J."/>
            <person name="Riley R."/>
            <person name="Labutti K."/>
            <person name="Andreopoulos B."/>
            <person name="Lipzen A."/>
            <person name="Chen C."/>
            <person name="Yanf M."/>
            <person name="Daum C."/>
            <person name="Ng V."/>
            <person name="Clum A."/>
            <person name="Ohm R."/>
            <person name="Martin F."/>
            <person name="Silar P."/>
            <person name="Natvig D."/>
            <person name="Lalanne C."/>
            <person name="Gautier V."/>
            <person name="Ament-Velasquez S.L."/>
            <person name="Kruys A."/>
            <person name="Hutchinson M.I."/>
            <person name="Powell A.J."/>
            <person name="Barry K."/>
            <person name="Miller A.N."/>
            <person name="Grigoriev I.V."/>
            <person name="Debuchy R."/>
            <person name="Gladieux P."/>
            <person name="Thoren M.H."/>
            <person name="Johannesson H."/>
        </authorList>
    </citation>
    <scope>NUCLEOTIDE SEQUENCE</scope>
    <source>
        <strain evidence="6">PSN243</strain>
    </source>
</reference>
<keyword evidence="7" id="KW-1185">Reference proteome</keyword>
<dbReference type="PANTHER" id="PTHR11474">
    <property type="entry name" value="TYROSINASE FAMILY MEMBER"/>
    <property type="match status" value="1"/>
</dbReference>
<evidence type="ECO:0000259" key="5">
    <source>
        <dbReference type="PROSITE" id="PS00498"/>
    </source>
</evidence>
<dbReference type="SUPFAM" id="SSF48056">
    <property type="entry name" value="Di-copper centre-containing domain"/>
    <property type="match status" value="1"/>
</dbReference>
<dbReference type="Gene3D" id="1.10.1280.10">
    <property type="entry name" value="Di-copper center containing domain from catechol oxidase"/>
    <property type="match status" value="1"/>
</dbReference>
<dbReference type="GO" id="GO:0046872">
    <property type="term" value="F:metal ion binding"/>
    <property type="evidence" value="ECO:0007669"/>
    <property type="project" value="UniProtKB-KW"/>
</dbReference>
<dbReference type="InterPro" id="IPR002227">
    <property type="entry name" value="Tyrosinase_Cu-bd"/>
</dbReference>
<comment type="caution">
    <text evidence="6">The sequence shown here is derived from an EMBL/GenBank/DDBJ whole genome shotgun (WGS) entry which is preliminary data.</text>
</comment>
<dbReference type="Pfam" id="PF00264">
    <property type="entry name" value="Tyrosinase"/>
    <property type="match status" value="1"/>
</dbReference>
<feature type="domain" description="Tyrosinase copper-binding" evidence="5">
    <location>
        <begin position="249"/>
        <end position="260"/>
    </location>
</feature>